<dbReference type="AlphaFoldDB" id="M3FQP2"/>
<sequence>MVNHAALFGVQRRGVPAGRWGTHQSVSATAPLPHLGVRQAPGGERGAHVVRRSWWVCERSLPTRCADAEEWWSGDGCAACRSGRPVAAG</sequence>
<proteinExistence type="predicted"/>
<organism evidence="1 2">
    <name type="scientific">Streptomyces bottropensis ATCC 25435</name>
    <dbReference type="NCBI Taxonomy" id="1054862"/>
    <lineage>
        <taxon>Bacteria</taxon>
        <taxon>Bacillati</taxon>
        <taxon>Actinomycetota</taxon>
        <taxon>Actinomycetes</taxon>
        <taxon>Kitasatosporales</taxon>
        <taxon>Streptomycetaceae</taxon>
        <taxon>Streptomyces</taxon>
    </lineage>
</organism>
<evidence type="ECO:0000313" key="2">
    <source>
        <dbReference type="Proteomes" id="UP000030760"/>
    </source>
</evidence>
<protein>
    <submittedName>
        <fullName evidence="1">Uncharacterized protein</fullName>
    </submittedName>
</protein>
<dbReference type="EMBL" id="KB405078">
    <property type="protein sequence ID" value="EMF54459.1"/>
    <property type="molecule type" value="Genomic_DNA"/>
</dbReference>
<dbReference type="Proteomes" id="UP000030760">
    <property type="component" value="Unassembled WGS sequence"/>
</dbReference>
<evidence type="ECO:0000313" key="1">
    <source>
        <dbReference type="EMBL" id="EMF54459.1"/>
    </source>
</evidence>
<reference evidence="2" key="1">
    <citation type="journal article" date="2013" name="Genome Announc.">
        <title>Draft Genome Sequence of Streptomyces bottropensis ATCC 25435, a Bottromycin-Producing Actinomycete.</title>
        <authorList>
            <person name="Zhang H."/>
            <person name="Zhou W."/>
            <person name="Zhuang Y."/>
            <person name="Liang X."/>
            <person name="Liu T."/>
        </authorList>
    </citation>
    <scope>NUCLEOTIDE SEQUENCE [LARGE SCALE GENOMIC DNA]</scope>
    <source>
        <strain evidence="2">ATCC 25435</strain>
    </source>
</reference>
<gene>
    <name evidence="1" type="ORF">SBD_4127</name>
</gene>
<name>M3FQP2_9ACTN</name>
<accession>M3FQP2</accession>